<reference evidence="8" key="2">
    <citation type="journal article" date="2019" name="Genome Biol. Evol.">
        <title>Day and night: Metabolic profiles and evolutionary relationships of six axenic non-marine cyanobacteria.</title>
        <authorList>
            <person name="Will S.E."/>
            <person name="Henke P."/>
            <person name="Boedeker C."/>
            <person name="Huang S."/>
            <person name="Brinkmann H."/>
            <person name="Rohde M."/>
            <person name="Jarek M."/>
            <person name="Friedl T."/>
            <person name="Seufert S."/>
            <person name="Schumacher M."/>
            <person name="Overmann J."/>
            <person name="Neumann-Schaal M."/>
            <person name="Petersen J."/>
        </authorList>
    </citation>
    <scope>NUCLEOTIDE SEQUENCE [LARGE SCALE GENOMIC DNA]</scope>
    <source>
        <strain evidence="8">PCC 7102</strain>
    </source>
</reference>
<dbReference type="InterPro" id="IPR003423">
    <property type="entry name" value="OMP_efflux"/>
</dbReference>
<keyword evidence="6" id="KW-0472">Membrane</keyword>
<keyword evidence="7" id="KW-0998">Cell outer membrane</keyword>
<comment type="caution">
    <text evidence="8">The sequence shown here is derived from an EMBL/GenBank/DDBJ whole genome shotgun (WGS) entry which is preliminary data.</text>
</comment>
<evidence type="ECO:0000313" key="9">
    <source>
        <dbReference type="Proteomes" id="UP000271624"/>
    </source>
</evidence>
<protein>
    <recommendedName>
        <fullName evidence="10">TolC family protein</fullName>
    </recommendedName>
</protein>
<proteinExistence type="inferred from homology"/>
<evidence type="ECO:0008006" key="10">
    <source>
        <dbReference type="Google" id="ProtNLM"/>
    </source>
</evidence>
<dbReference type="GO" id="GO:1990281">
    <property type="term" value="C:efflux pump complex"/>
    <property type="evidence" value="ECO:0007669"/>
    <property type="project" value="TreeGrafter"/>
</dbReference>
<name>A0A433US47_9CYAN</name>
<dbReference type="Gene3D" id="1.20.1600.10">
    <property type="entry name" value="Outer membrane efflux proteins (OEP)"/>
    <property type="match status" value="1"/>
</dbReference>
<comment type="similarity">
    <text evidence="2">Belongs to the outer membrane factor (OMF) (TC 1.B.17) family.</text>
</comment>
<dbReference type="SUPFAM" id="SSF56954">
    <property type="entry name" value="Outer membrane efflux proteins (OEP)"/>
    <property type="match status" value="1"/>
</dbReference>
<evidence type="ECO:0000256" key="5">
    <source>
        <dbReference type="ARBA" id="ARBA00022692"/>
    </source>
</evidence>
<keyword evidence="4" id="KW-1134">Transmembrane beta strand</keyword>
<dbReference type="PANTHER" id="PTHR30026:SF21">
    <property type="entry name" value="SLR1270 PROTEIN"/>
    <property type="match status" value="1"/>
</dbReference>
<dbReference type="Pfam" id="PF02321">
    <property type="entry name" value="OEP"/>
    <property type="match status" value="1"/>
</dbReference>
<evidence type="ECO:0000256" key="4">
    <source>
        <dbReference type="ARBA" id="ARBA00022452"/>
    </source>
</evidence>
<keyword evidence="9" id="KW-1185">Reference proteome</keyword>
<comment type="subcellular location">
    <subcellularLocation>
        <location evidence="1">Cell outer membrane</location>
    </subcellularLocation>
</comment>
<sequence>MNISASDPVKLAGVWNQTVEETIILAFQNRPELPKFIAQRNISIQRRRQALSQLEPQISLVASYSLLDQFNDNNSVTDGYSLGVQASLNLFDGGAARARAAQEKANITIAEGNFAKQREQIRFDVEQQYTQLQSNLTNIQTTDLALQQAKEALRLARLRFQAGVGTQTDVIAAENDLTRAESDRVTAILNYNRAFAFLQRAITARVR</sequence>
<evidence type="ECO:0000256" key="7">
    <source>
        <dbReference type="ARBA" id="ARBA00023237"/>
    </source>
</evidence>
<reference evidence="8" key="1">
    <citation type="submission" date="2018-12" db="EMBL/GenBank/DDBJ databases">
        <authorList>
            <person name="Will S."/>
            <person name="Neumann-Schaal M."/>
            <person name="Henke P."/>
        </authorList>
    </citation>
    <scope>NUCLEOTIDE SEQUENCE</scope>
    <source>
        <strain evidence="8">PCC 7102</strain>
    </source>
</reference>
<accession>A0A433US47</accession>
<dbReference type="EMBL" id="RSCL01000035">
    <property type="protein sequence ID" value="RUS96637.1"/>
    <property type="molecule type" value="Genomic_DNA"/>
</dbReference>
<evidence type="ECO:0000256" key="2">
    <source>
        <dbReference type="ARBA" id="ARBA00007613"/>
    </source>
</evidence>
<organism evidence="8 9">
    <name type="scientific">Dulcicalothrix desertica PCC 7102</name>
    <dbReference type="NCBI Taxonomy" id="232991"/>
    <lineage>
        <taxon>Bacteria</taxon>
        <taxon>Bacillati</taxon>
        <taxon>Cyanobacteriota</taxon>
        <taxon>Cyanophyceae</taxon>
        <taxon>Nostocales</taxon>
        <taxon>Calotrichaceae</taxon>
        <taxon>Dulcicalothrix</taxon>
    </lineage>
</organism>
<dbReference type="GO" id="GO:0009279">
    <property type="term" value="C:cell outer membrane"/>
    <property type="evidence" value="ECO:0007669"/>
    <property type="project" value="UniProtKB-SubCell"/>
</dbReference>
<dbReference type="PANTHER" id="PTHR30026">
    <property type="entry name" value="OUTER MEMBRANE PROTEIN TOLC"/>
    <property type="match status" value="1"/>
</dbReference>
<evidence type="ECO:0000256" key="3">
    <source>
        <dbReference type="ARBA" id="ARBA00022448"/>
    </source>
</evidence>
<evidence type="ECO:0000313" key="8">
    <source>
        <dbReference type="EMBL" id="RUS96637.1"/>
    </source>
</evidence>
<gene>
    <name evidence="8" type="ORF">DSM106972_086600</name>
</gene>
<evidence type="ECO:0000256" key="1">
    <source>
        <dbReference type="ARBA" id="ARBA00004442"/>
    </source>
</evidence>
<dbReference type="GO" id="GO:0015288">
    <property type="term" value="F:porin activity"/>
    <property type="evidence" value="ECO:0007669"/>
    <property type="project" value="TreeGrafter"/>
</dbReference>
<dbReference type="InterPro" id="IPR051906">
    <property type="entry name" value="TolC-like"/>
</dbReference>
<keyword evidence="3" id="KW-0813">Transport</keyword>
<evidence type="ECO:0000256" key="6">
    <source>
        <dbReference type="ARBA" id="ARBA00023136"/>
    </source>
</evidence>
<keyword evidence="5" id="KW-0812">Transmembrane</keyword>
<dbReference type="Proteomes" id="UP000271624">
    <property type="component" value="Unassembled WGS sequence"/>
</dbReference>
<dbReference type="AlphaFoldDB" id="A0A433US47"/>
<dbReference type="GO" id="GO:0015562">
    <property type="term" value="F:efflux transmembrane transporter activity"/>
    <property type="evidence" value="ECO:0007669"/>
    <property type="project" value="InterPro"/>
</dbReference>